<accession>A0A6S7BYT4</accession>
<dbReference type="EMBL" id="CADIKM010000150">
    <property type="protein sequence ID" value="CAB3808895.1"/>
    <property type="molecule type" value="Genomic_DNA"/>
</dbReference>
<reference evidence="1 2" key="1">
    <citation type="submission" date="2020-04" db="EMBL/GenBank/DDBJ databases">
        <authorList>
            <person name="De Canck E."/>
        </authorList>
    </citation>
    <scope>NUCLEOTIDE SEQUENCE [LARGE SCALE GENOMIC DNA]</scope>
    <source>
        <strain evidence="1 2">LMG 28138</strain>
    </source>
</reference>
<organism evidence="1 2">
    <name type="scientific">Pararobbsia alpina</name>
    <dbReference type="NCBI Taxonomy" id="621374"/>
    <lineage>
        <taxon>Bacteria</taxon>
        <taxon>Pseudomonadati</taxon>
        <taxon>Pseudomonadota</taxon>
        <taxon>Betaproteobacteria</taxon>
        <taxon>Burkholderiales</taxon>
        <taxon>Burkholderiaceae</taxon>
        <taxon>Pararobbsia</taxon>
    </lineage>
</organism>
<keyword evidence="2" id="KW-1185">Reference proteome</keyword>
<evidence type="ECO:0000313" key="1">
    <source>
        <dbReference type="EMBL" id="CAB3808895.1"/>
    </source>
</evidence>
<sequence length="77" mass="8806">MQCYRRDRHPRPLAVRYRLSFKCFAVLATTPSTNQYLFLDSVHVSAYLFADTILPSQIALFKTGLPAAYAQASHRWG</sequence>
<evidence type="ECO:0000313" key="2">
    <source>
        <dbReference type="Proteomes" id="UP000494115"/>
    </source>
</evidence>
<protein>
    <submittedName>
        <fullName evidence="1">Uncharacterized protein</fullName>
    </submittedName>
</protein>
<dbReference type="AlphaFoldDB" id="A0A6S7BYT4"/>
<dbReference type="Proteomes" id="UP000494115">
    <property type="component" value="Unassembled WGS sequence"/>
</dbReference>
<proteinExistence type="predicted"/>
<name>A0A6S7BYT4_9BURK</name>
<gene>
    <name evidence="1" type="ORF">LMG28138_06072</name>
</gene>